<proteinExistence type="inferred from homology"/>
<dbReference type="Pfam" id="PF19282">
    <property type="entry name" value="Exportin-T"/>
    <property type="match status" value="1"/>
</dbReference>
<dbReference type="InterPro" id="IPR045546">
    <property type="entry name" value="Exportin-T_C"/>
</dbReference>
<feature type="region of interest" description="Disordered" evidence="12">
    <location>
        <begin position="533"/>
        <end position="559"/>
    </location>
</feature>
<dbReference type="InterPro" id="IPR040017">
    <property type="entry name" value="XPOT"/>
</dbReference>
<dbReference type="GO" id="GO:0005643">
    <property type="term" value="C:nuclear pore"/>
    <property type="evidence" value="ECO:0007669"/>
    <property type="project" value="TreeGrafter"/>
</dbReference>
<dbReference type="PANTHER" id="PTHR15952:SF11">
    <property type="entry name" value="EXPORTIN-T"/>
    <property type="match status" value="1"/>
</dbReference>
<comment type="function">
    <text evidence="10">tRNA nucleus export receptor which facilitates tRNA translocation across the nuclear pore complex. Involved in pre-tRNA splicing, probably by affecting the interaction of pre-tRNA with splicing endonuclease.</text>
</comment>
<evidence type="ECO:0000256" key="3">
    <source>
        <dbReference type="ARBA" id="ARBA00018928"/>
    </source>
</evidence>
<evidence type="ECO:0000313" key="17">
    <source>
        <dbReference type="Proteomes" id="UP000295703"/>
    </source>
</evidence>
<evidence type="ECO:0000256" key="2">
    <source>
        <dbReference type="ARBA" id="ARBA00009466"/>
    </source>
</evidence>
<evidence type="ECO:0000259" key="15">
    <source>
        <dbReference type="Pfam" id="PF19282"/>
    </source>
</evidence>
<dbReference type="InterPro" id="IPR011989">
    <property type="entry name" value="ARM-like"/>
</dbReference>
<keyword evidence="17" id="KW-1185">Reference proteome</keyword>
<dbReference type="Gene3D" id="1.25.10.10">
    <property type="entry name" value="Leucine-rich Repeat Variant"/>
    <property type="match status" value="1"/>
</dbReference>
<dbReference type="GO" id="GO:0000049">
    <property type="term" value="F:tRNA binding"/>
    <property type="evidence" value="ECO:0007669"/>
    <property type="project" value="UniProtKB-UniRule"/>
</dbReference>
<dbReference type="FunFam" id="1.25.10.10:FF:000355">
    <property type="entry name" value="Exportin-T"/>
    <property type="match status" value="1"/>
</dbReference>
<dbReference type="GO" id="GO:0008033">
    <property type="term" value="P:tRNA processing"/>
    <property type="evidence" value="ECO:0007669"/>
    <property type="project" value="UniProtKB-KW"/>
</dbReference>
<evidence type="ECO:0000259" key="13">
    <source>
        <dbReference type="Pfam" id="PF08389"/>
    </source>
</evidence>
<feature type="compositionally biased region" description="Polar residues" evidence="12">
    <location>
        <begin position="382"/>
        <end position="398"/>
    </location>
</feature>
<dbReference type="InterPro" id="IPR016024">
    <property type="entry name" value="ARM-type_fold"/>
</dbReference>
<keyword evidence="9 11" id="KW-0539">Nucleus</keyword>
<dbReference type="Pfam" id="PF09804">
    <property type="entry name" value="DENND11"/>
    <property type="match status" value="1"/>
</dbReference>
<dbReference type="InterPro" id="IPR018626">
    <property type="entry name" value="LCHN/Anr2"/>
</dbReference>
<evidence type="ECO:0000256" key="12">
    <source>
        <dbReference type="SAM" id="MobiDB-lite"/>
    </source>
</evidence>
<reference evidence="16 17" key="1">
    <citation type="submission" date="2018-12" db="EMBL/GenBank/DDBJ databases">
        <title>Genome sequence and assembly of Colletotrichum trifolii.</title>
        <authorList>
            <person name="Gan P."/>
            <person name="Shirasu K."/>
        </authorList>
    </citation>
    <scope>NUCLEOTIDE SEQUENCE [LARGE SCALE GENOMIC DNA]</scope>
    <source>
        <strain evidence="16 17">543-2</strain>
    </source>
</reference>
<comment type="similarity">
    <text evidence="2 11">Belongs to the exportin family.</text>
</comment>
<dbReference type="InterPro" id="IPR013598">
    <property type="entry name" value="Exportin-1/Importin-b-like"/>
</dbReference>
<evidence type="ECO:0000256" key="11">
    <source>
        <dbReference type="RuleBase" id="RU366037"/>
    </source>
</evidence>
<dbReference type="SUPFAM" id="SSF48371">
    <property type="entry name" value="ARM repeat"/>
    <property type="match status" value="1"/>
</dbReference>
<dbReference type="Pfam" id="PF14831">
    <property type="entry name" value="DUF4484"/>
    <property type="match status" value="1"/>
</dbReference>
<feature type="domain" description="Exportin-T C-terminal" evidence="15">
    <location>
        <begin position="940"/>
        <end position="1624"/>
    </location>
</feature>
<dbReference type="GO" id="GO:0005737">
    <property type="term" value="C:cytoplasm"/>
    <property type="evidence" value="ECO:0007669"/>
    <property type="project" value="UniProtKB-SubCell"/>
</dbReference>
<dbReference type="Proteomes" id="UP000295703">
    <property type="component" value="Unassembled WGS sequence"/>
</dbReference>
<dbReference type="InterPro" id="IPR028115">
    <property type="entry name" value="DUF4484"/>
</dbReference>
<evidence type="ECO:0000256" key="9">
    <source>
        <dbReference type="ARBA" id="ARBA00023242"/>
    </source>
</evidence>
<dbReference type="GO" id="GO:0071528">
    <property type="term" value="P:tRNA re-export from nucleus"/>
    <property type="evidence" value="ECO:0007669"/>
    <property type="project" value="UniProtKB-UniRule"/>
</dbReference>
<feature type="region of interest" description="Disordered" evidence="12">
    <location>
        <begin position="157"/>
        <end position="194"/>
    </location>
</feature>
<feature type="domain" description="DUF4484" evidence="14">
    <location>
        <begin position="424"/>
        <end position="611"/>
    </location>
</feature>
<evidence type="ECO:0000256" key="5">
    <source>
        <dbReference type="ARBA" id="ARBA00022490"/>
    </source>
</evidence>
<dbReference type="GO" id="GO:0016363">
    <property type="term" value="C:nuclear matrix"/>
    <property type="evidence" value="ECO:0007669"/>
    <property type="project" value="TreeGrafter"/>
</dbReference>
<organism evidence="16 17">
    <name type="scientific">Colletotrichum trifolii</name>
    <dbReference type="NCBI Taxonomy" id="5466"/>
    <lineage>
        <taxon>Eukaryota</taxon>
        <taxon>Fungi</taxon>
        <taxon>Dikarya</taxon>
        <taxon>Ascomycota</taxon>
        <taxon>Pezizomycotina</taxon>
        <taxon>Sordariomycetes</taxon>
        <taxon>Hypocreomycetidae</taxon>
        <taxon>Glomerellales</taxon>
        <taxon>Glomerellaceae</taxon>
        <taxon>Colletotrichum</taxon>
        <taxon>Colletotrichum orbiculare species complex</taxon>
    </lineage>
</organism>
<comment type="subcellular location">
    <subcellularLocation>
        <location evidence="1 11">Cytoplasm</location>
    </subcellularLocation>
    <subcellularLocation>
        <location evidence="11">Nucleus</location>
    </subcellularLocation>
    <text evidence="11">Shuttles between the nucleus and the cytoplasm.</text>
</comment>
<keyword evidence="4 11" id="KW-0813">Transport</keyword>
<dbReference type="GO" id="GO:0031267">
    <property type="term" value="F:small GTPase binding"/>
    <property type="evidence" value="ECO:0007669"/>
    <property type="project" value="InterPro"/>
</dbReference>
<dbReference type="STRING" id="5466.A0A4R8QJJ0"/>
<evidence type="ECO:0000256" key="6">
    <source>
        <dbReference type="ARBA" id="ARBA00022555"/>
    </source>
</evidence>
<comment type="caution">
    <text evidence="16">The sequence shown here is derived from an EMBL/GenBank/DDBJ whole genome shotgun (WGS) entry which is preliminary data.</text>
</comment>
<keyword evidence="6 11" id="KW-0820">tRNA-binding</keyword>
<keyword evidence="8 11" id="KW-0694">RNA-binding</keyword>
<sequence length="1626" mass="181418">MPSRRAQPPLSVRLPTSTTQPELPPIAALFLIDFDVKAGYTIVWKQAAPGIELEGLVEYKSLPSGLHTVPDDLIYFVHDGAHAGLSAFVNTPCDEEEARHARMIAVGVLVPLSYGRLGRAWRHAEGLKDIAAKLAEDRKNTTILDEYWKNNKAIDGAEHERPPLDSPSVSFSAQAAQPKKANYNRNRSGSDGTGLLAPGHRLSPYHPAWSLTALLDTFGPLIFPIHRAAMLRKRILISCHAPVREICNFVYNISVLSNVPQNVTELLASTSSSQRLRPLFTIGVHDIPFLMEDFEASKRRKLGQDAIVDESGSGWIACTTDSILAMKDTLWDMLITMPPSYAPNAKAKVWPTVECPRGVPVKATQRDLRRFRALKSGLARLTATTPRPKTAESTQSESAAGFKLTAGAFPTSNEDSDESLDKIVEPLSWTALAYSGFMWWASAGEQARSDEQEEAARDAALLADLGFAPRTPSMSRPRSSGAGNNRDSIGSVASRHSIGPEDDEARTELGVIAYFHRLTSQILTVMADLVESSEDRYEDEDEDEQDADDVPLRSNNESDLRSVRVDSHAVESMGLDVWSTHDGDFVKELMAKYFERKPYIEGKGVEVCGIENAVDLAFNPTSDPSLKQQAYEYLGQFRGEPNAWQISTSLFSRNPRPSEVVRLFCLEAVNYSVHTQGLDPASLKWLKDILLEYVRNMYGQNQGEIDPPHLQNKMTQTLTYLFVILYNDGWQSFIDDFLVIASIPNNTAGVIFYLRLLGSLHDEIADMLLARNTNDAKRNTDLKDRLRANDVQKVARSWQDFLSQYSGRNDAVVSLTLMNIGKWISWMDISLIVNQQMLGLLLPVVGRTNDTGAEDLVRNSAIDTLNEIVGKKMKGPEKMELISFVKLRDIVAELIASAPLSKLQSTPQYDTDLAEIVAKLVNTTMADIVRALEDGQANEDTRTKAEQHLHAFLPFLLRFLSDEYDEVCSNVLPSLTDLLTLLRKVGNLPASYKEMLPPILNGLIMKMRYDETSSWGEEDEQTDEAEFQDLRKRLQVLQKTVAAVDQDLYIEALSNLVSQTFSTLDQQGGQMDWRDLDLALHEMYLFGELALPNQGLGTKSQPNSTAIERLTIMVTKMVESGISNFPHPAIVLQYMEICVRYWQVFDARQEYIPQVLENFVRLVHHDHVRIKTRSWYLFQRFVKFLRAQVGNVAETVIQSISDLLPIKAEVSENNGEDDYGSDESDHSADALFNSQLFLFEAIGCIASTGSTPADKQAYYARIVMSPLFSDMEAHLSKAKSGDSQAILQIHHIILALGTLAHGFSDWTPGSNSTQQRPPPDKLVSDEFARAAEAILVALRELNSSSDVRTACRASFSKLLGVLGSAVLPQLPQWIEGFLSQSSSKDEMAMFLRLLDQIVFGFKTEIYDVLNMLLTPLLQRIYGGLQEPVTGTDDEIQLGELRREYLSFLLVILNHELQAVFISETNQAYFESLITSILTLGRTLVAENIGPSRLAFSVLARMVVVWGGPDVAQISENPSPPSGSANPTIPGFDRFMIERFHPLCWEVFQDPNFKPHKDAQSKQVLNEIAGLEQAIYMKTGDLFIQNLHSQLFPHLGIDGSEFLRYMSTSTDRKAFSGYLQGLLKSRR</sequence>
<evidence type="ECO:0000259" key="14">
    <source>
        <dbReference type="Pfam" id="PF14831"/>
    </source>
</evidence>
<dbReference type="PANTHER" id="PTHR15952">
    <property type="entry name" value="EXPORTIN-T/LOS1"/>
    <property type="match status" value="1"/>
</dbReference>
<feature type="region of interest" description="Disordered" evidence="12">
    <location>
        <begin position="464"/>
        <end position="502"/>
    </location>
</feature>
<evidence type="ECO:0000256" key="10">
    <source>
        <dbReference type="ARBA" id="ARBA00025147"/>
    </source>
</evidence>
<evidence type="ECO:0000256" key="1">
    <source>
        <dbReference type="ARBA" id="ARBA00004496"/>
    </source>
</evidence>
<evidence type="ECO:0000313" key="16">
    <source>
        <dbReference type="EMBL" id="TDZ35755.1"/>
    </source>
</evidence>
<keyword evidence="7" id="KW-0819">tRNA processing</keyword>
<dbReference type="Pfam" id="PF08389">
    <property type="entry name" value="Xpo1"/>
    <property type="match status" value="1"/>
</dbReference>
<feature type="compositionally biased region" description="Acidic residues" evidence="12">
    <location>
        <begin position="536"/>
        <end position="549"/>
    </location>
</feature>
<feature type="domain" description="Exportin-1/Importin-beta-like" evidence="13">
    <location>
        <begin position="707"/>
        <end position="865"/>
    </location>
</feature>
<dbReference type="EMBL" id="RYZW01000298">
    <property type="protein sequence ID" value="TDZ35755.1"/>
    <property type="molecule type" value="Genomic_DNA"/>
</dbReference>
<name>A0A4R8QJJ0_COLTR</name>
<evidence type="ECO:0000256" key="4">
    <source>
        <dbReference type="ARBA" id="ARBA00022448"/>
    </source>
</evidence>
<evidence type="ECO:0000256" key="8">
    <source>
        <dbReference type="ARBA" id="ARBA00022884"/>
    </source>
</evidence>
<feature type="region of interest" description="Disordered" evidence="12">
    <location>
        <begin position="382"/>
        <end position="402"/>
    </location>
</feature>
<protein>
    <recommendedName>
        <fullName evidence="3 11">Exportin-T</fullName>
    </recommendedName>
    <alternativeName>
        <fullName evidence="11">Exportin(tRNA)</fullName>
    </alternativeName>
    <alternativeName>
        <fullName evidence="11">tRNA exportin</fullName>
    </alternativeName>
</protein>
<gene>
    <name evidence="16" type="primary">LOS1</name>
    <name evidence="16" type="ORF">CTRI78_v011440</name>
</gene>
<evidence type="ECO:0000256" key="7">
    <source>
        <dbReference type="ARBA" id="ARBA00022694"/>
    </source>
</evidence>
<keyword evidence="5 11" id="KW-0963">Cytoplasm</keyword>
<feature type="compositionally biased region" description="Low complexity" evidence="12">
    <location>
        <begin position="464"/>
        <end position="480"/>
    </location>
</feature>
<accession>A0A4R8QJJ0</accession>